<name>A0A2R6AW29_9ARCH</name>
<dbReference type="Gene3D" id="6.10.140.1230">
    <property type="match status" value="1"/>
</dbReference>
<protein>
    <submittedName>
        <fullName evidence="1">Uncharacterized protein</fullName>
    </submittedName>
</protein>
<proteinExistence type="predicted"/>
<evidence type="ECO:0000313" key="2">
    <source>
        <dbReference type="Proteomes" id="UP000240322"/>
    </source>
</evidence>
<dbReference type="Gene3D" id="1.10.10.10">
    <property type="entry name" value="Winged helix-like DNA-binding domain superfamily/Winged helix DNA-binding domain"/>
    <property type="match status" value="1"/>
</dbReference>
<organism evidence="1 2">
    <name type="scientific">Candidatus Marsarchaeota G2 archaeon OSP_D</name>
    <dbReference type="NCBI Taxonomy" id="1978157"/>
    <lineage>
        <taxon>Archaea</taxon>
        <taxon>Candidatus Marsarchaeota</taxon>
        <taxon>Candidatus Marsarchaeota group 2</taxon>
    </lineage>
</organism>
<dbReference type="Proteomes" id="UP000240322">
    <property type="component" value="Unassembled WGS sequence"/>
</dbReference>
<dbReference type="AlphaFoldDB" id="A0A2R6AW29"/>
<evidence type="ECO:0000313" key="1">
    <source>
        <dbReference type="EMBL" id="PSN90538.1"/>
    </source>
</evidence>
<reference evidence="1 2" key="1">
    <citation type="submission" date="2017-04" db="EMBL/GenBank/DDBJ databases">
        <title>Novel microbial lineages endemic to geothermal iron-oxide mats fill important gaps in the evolutionary history of Archaea.</title>
        <authorList>
            <person name="Jay Z.J."/>
            <person name="Beam J.P."/>
            <person name="Dlakic M."/>
            <person name="Rusch D.B."/>
            <person name="Kozubal M.A."/>
            <person name="Inskeep W.P."/>
        </authorList>
    </citation>
    <scope>NUCLEOTIDE SEQUENCE [LARGE SCALE GENOMIC DNA]</scope>
    <source>
        <strain evidence="1">OSP_D</strain>
    </source>
</reference>
<dbReference type="EMBL" id="NEXE01000056">
    <property type="protein sequence ID" value="PSN90538.1"/>
    <property type="molecule type" value="Genomic_DNA"/>
</dbReference>
<gene>
    <name evidence="1" type="ORF">B9Q03_06525</name>
</gene>
<accession>A0A2R6AW29</accession>
<sequence length="306" mass="34424">MSSAVGTLYFDSFLKKKKDFKDILDEVLRVLNEQQVQIRMRIVSLQRRENELLRMCVMLIRRKDRARARIYAYETVEIHRVLSVLQKSELIVEALRLRVGTAKELGDAVGTLRPLADALSRVRAQLQGFVPEVAKSMQQTAEALNEVLSVSVPETSIGDFSSPLNTESVESILRDAEELASRKLREELEKVEEADLKPIIEYIRSNGIESIQSVVDNLVDTFSVEGLEGVVEENVSSSKDGGLLYVRVNETDSEIPRRVYDYIKSKNGVLELSSCCKDLGISRESVITALRTLESQGKIKLDHQPA</sequence>
<comment type="caution">
    <text evidence="1">The sequence shown here is derived from an EMBL/GenBank/DDBJ whole genome shotgun (WGS) entry which is preliminary data.</text>
</comment>
<dbReference type="InterPro" id="IPR036388">
    <property type="entry name" value="WH-like_DNA-bd_sf"/>
</dbReference>